<evidence type="ECO:0000256" key="3">
    <source>
        <dbReference type="ARBA" id="ARBA00034247"/>
    </source>
</evidence>
<dbReference type="InterPro" id="IPR050469">
    <property type="entry name" value="Diguanylate_Cyclase"/>
</dbReference>
<dbReference type="PANTHER" id="PTHR45138">
    <property type="entry name" value="REGULATORY COMPONENTS OF SENSORY TRANSDUCTION SYSTEM"/>
    <property type="match status" value="1"/>
</dbReference>
<evidence type="ECO:0000256" key="4">
    <source>
        <dbReference type="SAM" id="Phobius"/>
    </source>
</evidence>
<comment type="cofactor">
    <cofactor evidence="1">
        <name>Mg(2+)</name>
        <dbReference type="ChEBI" id="CHEBI:18420"/>
    </cofactor>
</comment>
<dbReference type="EC" id="2.7.7.65" evidence="2"/>
<keyword evidence="7" id="KW-1185">Reference proteome</keyword>
<keyword evidence="6" id="KW-0548">Nucleotidyltransferase</keyword>
<dbReference type="RefSeq" id="WP_236986398.1">
    <property type="nucleotide sequence ID" value="NZ_AP023086.1"/>
</dbReference>
<dbReference type="SMART" id="SM00267">
    <property type="entry name" value="GGDEF"/>
    <property type="match status" value="1"/>
</dbReference>
<keyword evidence="4" id="KW-0472">Membrane</keyword>
<keyword evidence="6" id="KW-0808">Transferase</keyword>
<protein>
    <recommendedName>
        <fullName evidence="2">diguanylate cyclase</fullName>
        <ecNumber evidence="2">2.7.7.65</ecNumber>
    </recommendedName>
</protein>
<dbReference type="NCBIfam" id="TIGR00254">
    <property type="entry name" value="GGDEF"/>
    <property type="match status" value="1"/>
</dbReference>
<gene>
    <name evidence="6" type="ORF">MARGE09_P1115</name>
</gene>
<organism evidence="6 7">
    <name type="scientific">Marinagarivorans cellulosilyticus</name>
    <dbReference type="NCBI Taxonomy" id="2721545"/>
    <lineage>
        <taxon>Bacteria</taxon>
        <taxon>Pseudomonadati</taxon>
        <taxon>Pseudomonadota</taxon>
        <taxon>Gammaproteobacteria</taxon>
        <taxon>Cellvibrionales</taxon>
        <taxon>Cellvibrionaceae</taxon>
        <taxon>Marinagarivorans</taxon>
    </lineage>
</organism>
<dbReference type="Proteomes" id="UP001320119">
    <property type="component" value="Chromosome"/>
</dbReference>
<dbReference type="GO" id="GO:0043709">
    <property type="term" value="P:cell adhesion involved in single-species biofilm formation"/>
    <property type="evidence" value="ECO:0007669"/>
    <property type="project" value="TreeGrafter"/>
</dbReference>
<dbReference type="KEGG" id="marq:MARGE09_P1115"/>
<dbReference type="SUPFAM" id="SSF55073">
    <property type="entry name" value="Nucleotide cyclase"/>
    <property type="match status" value="1"/>
</dbReference>
<feature type="transmembrane region" description="Helical" evidence="4">
    <location>
        <begin position="52"/>
        <end position="73"/>
    </location>
</feature>
<dbReference type="InterPro" id="IPR043128">
    <property type="entry name" value="Rev_trsase/Diguanyl_cyclase"/>
</dbReference>
<evidence type="ECO:0000256" key="1">
    <source>
        <dbReference type="ARBA" id="ARBA00001946"/>
    </source>
</evidence>
<dbReference type="GO" id="GO:0005886">
    <property type="term" value="C:plasma membrane"/>
    <property type="evidence" value="ECO:0007669"/>
    <property type="project" value="TreeGrafter"/>
</dbReference>
<feature type="transmembrane region" description="Helical" evidence="4">
    <location>
        <begin position="85"/>
        <end position="109"/>
    </location>
</feature>
<evidence type="ECO:0000256" key="2">
    <source>
        <dbReference type="ARBA" id="ARBA00012528"/>
    </source>
</evidence>
<dbReference type="InterPro" id="IPR029787">
    <property type="entry name" value="Nucleotide_cyclase"/>
</dbReference>
<feature type="transmembrane region" description="Helical" evidence="4">
    <location>
        <begin position="26"/>
        <end position="45"/>
    </location>
</feature>
<dbReference type="PANTHER" id="PTHR45138:SF9">
    <property type="entry name" value="DIGUANYLATE CYCLASE DGCM-RELATED"/>
    <property type="match status" value="1"/>
</dbReference>
<dbReference type="AlphaFoldDB" id="A0AAN2BJE1"/>
<evidence type="ECO:0000313" key="6">
    <source>
        <dbReference type="EMBL" id="BCD96915.1"/>
    </source>
</evidence>
<proteinExistence type="predicted"/>
<keyword evidence="4" id="KW-1133">Transmembrane helix</keyword>
<evidence type="ECO:0000313" key="7">
    <source>
        <dbReference type="Proteomes" id="UP001320119"/>
    </source>
</evidence>
<dbReference type="CDD" id="cd01949">
    <property type="entry name" value="GGDEF"/>
    <property type="match status" value="1"/>
</dbReference>
<keyword evidence="4" id="KW-0812">Transmembrane</keyword>
<dbReference type="GO" id="GO:0052621">
    <property type="term" value="F:diguanylate cyclase activity"/>
    <property type="evidence" value="ECO:0007669"/>
    <property type="project" value="UniProtKB-EC"/>
</dbReference>
<dbReference type="InterPro" id="IPR000160">
    <property type="entry name" value="GGDEF_dom"/>
</dbReference>
<dbReference type="FunFam" id="3.30.70.270:FF:000001">
    <property type="entry name" value="Diguanylate cyclase domain protein"/>
    <property type="match status" value="1"/>
</dbReference>
<feature type="transmembrane region" description="Helical" evidence="4">
    <location>
        <begin position="148"/>
        <end position="176"/>
    </location>
</feature>
<dbReference type="PROSITE" id="PS50887">
    <property type="entry name" value="GGDEF"/>
    <property type="match status" value="1"/>
</dbReference>
<feature type="domain" description="GGDEF" evidence="5">
    <location>
        <begin position="239"/>
        <end position="374"/>
    </location>
</feature>
<dbReference type="EMBL" id="AP023086">
    <property type="protein sequence ID" value="BCD96915.1"/>
    <property type="molecule type" value="Genomic_DNA"/>
</dbReference>
<accession>A0AAN2BJE1</accession>
<comment type="catalytic activity">
    <reaction evidence="3">
        <text>2 GTP = 3',3'-c-di-GMP + 2 diphosphate</text>
        <dbReference type="Rhea" id="RHEA:24898"/>
        <dbReference type="ChEBI" id="CHEBI:33019"/>
        <dbReference type="ChEBI" id="CHEBI:37565"/>
        <dbReference type="ChEBI" id="CHEBI:58805"/>
        <dbReference type="EC" id="2.7.7.65"/>
    </reaction>
</comment>
<evidence type="ECO:0000259" key="5">
    <source>
        <dbReference type="PROSITE" id="PS50887"/>
    </source>
</evidence>
<sequence length="376" mass="42066">MPESPSEPSNISTLEQTDTDIYRRSLPMLPVFSLLWLAIIWASGFNQTMPKISFISLVGLAGIFGLQCLFALVQKRLYRVSAVSWRFLFYLFAFASAVIWSALFTLCFFEPSFERLFLPMTLATAGITNAALSNFAPSRWVAQSYVSVLLLPAVFVCFSSQAHITMGGVVVVYWFFSLLILQRFHSEYSSGFVKASSFEQQHTELQRENRTDGLTKVFNRRYFDEALKKEWQQGAQEGAWLGLLFIDIDFFKKINDTYGHMAGDECLKQAAAIINGAVQSGNDIVARYGGEEFAVLLPRTAPDMAQRIAESIRKQFELKEFCFDDRCISITASIGVSSIVPSIANPPTILIDQADQGVYLAKEAGRNNVQLFGSTT</sequence>
<name>A0AAN2BJE1_9GAMM</name>
<dbReference type="Gene3D" id="3.30.70.270">
    <property type="match status" value="1"/>
</dbReference>
<feature type="transmembrane region" description="Helical" evidence="4">
    <location>
        <begin position="116"/>
        <end position="136"/>
    </location>
</feature>
<dbReference type="GO" id="GO:1902201">
    <property type="term" value="P:negative regulation of bacterial-type flagellum-dependent cell motility"/>
    <property type="evidence" value="ECO:0007669"/>
    <property type="project" value="TreeGrafter"/>
</dbReference>
<dbReference type="Pfam" id="PF00990">
    <property type="entry name" value="GGDEF"/>
    <property type="match status" value="1"/>
</dbReference>
<reference evidence="6 7" key="1">
    <citation type="journal article" date="2022" name="IScience">
        <title>An ultrasensitive nanofiber-based assay for enzymatic hydrolysis and deep-sea microbial degradation of cellulose.</title>
        <authorList>
            <person name="Tsudome M."/>
            <person name="Tachioka M."/>
            <person name="Miyazaki M."/>
            <person name="Uchimura K."/>
            <person name="Tsuda M."/>
            <person name="Takaki Y."/>
            <person name="Deguchi S."/>
        </authorList>
    </citation>
    <scope>NUCLEOTIDE SEQUENCE [LARGE SCALE GENOMIC DNA]</scope>
    <source>
        <strain evidence="6 7">GE09</strain>
    </source>
</reference>